<dbReference type="Gene3D" id="3.20.20.80">
    <property type="entry name" value="Glycosidases"/>
    <property type="match status" value="1"/>
</dbReference>
<gene>
    <name evidence="3" type="ORF">COX81_00575</name>
</gene>
<evidence type="ECO:0000313" key="3">
    <source>
        <dbReference type="EMBL" id="PIZ95548.1"/>
    </source>
</evidence>
<keyword evidence="1" id="KW-0472">Membrane</keyword>
<dbReference type="InterPro" id="IPR052177">
    <property type="entry name" value="Divisome_Glycosyl_Hydrolase"/>
</dbReference>
<evidence type="ECO:0000313" key="4">
    <source>
        <dbReference type="Proteomes" id="UP000228568"/>
    </source>
</evidence>
<protein>
    <recommendedName>
        <fullName evidence="2">DUF4015 domain-containing protein</fullName>
    </recommendedName>
</protein>
<accession>A0A2M7V9L5</accession>
<dbReference type="AlphaFoldDB" id="A0A2M7V9L5"/>
<dbReference type="InterPro" id="IPR017853">
    <property type="entry name" value="GH"/>
</dbReference>
<dbReference type="SUPFAM" id="SSF51445">
    <property type="entry name" value="(Trans)glycosidases"/>
    <property type="match status" value="1"/>
</dbReference>
<comment type="caution">
    <text evidence="3">The sequence shown here is derived from an EMBL/GenBank/DDBJ whole genome shotgun (WGS) entry which is preliminary data.</text>
</comment>
<reference evidence="4" key="1">
    <citation type="submission" date="2017-09" db="EMBL/GenBank/DDBJ databases">
        <title>Depth-based differentiation of microbial function through sediment-hosted aquifers and enrichment of novel symbionts in the deep terrestrial subsurface.</title>
        <authorList>
            <person name="Probst A.J."/>
            <person name="Ladd B."/>
            <person name="Jarett J.K."/>
            <person name="Geller-Mcgrath D.E."/>
            <person name="Sieber C.M.K."/>
            <person name="Emerson J.B."/>
            <person name="Anantharaman K."/>
            <person name="Thomas B.C."/>
            <person name="Malmstrom R."/>
            <person name="Stieglmeier M."/>
            <person name="Klingl A."/>
            <person name="Woyke T."/>
            <person name="Ryan C.M."/>
            <person name="Banfield J.F."/>
        </authorList>
    </citation>
    <scope>NUCLEOTIDE SEQUENCE [LARGE SCALE GENOMIC DNA]</scope>
</reference>
<dbReference type="Proteomes" id="UP000228568">
    <property type="component" value="Unassembled WGS sequence"/>
</dbReference>
<dbReference type="Pfam" id="PF13200">
    <property type="entry name" value="DUF4015"/>
    <property type="match status" value="1"/>
</dbReference>
<proteinExistence type="predicted"/>
<keyword evidence="1" id="KW-0812">Transmembrane</keyword>
<dbReference type="PANTHER" id="PTHR43405">
    <property type="entry name" value="GLYCOSYL HYDROLASE DIGH"/>
    <property type="match status" value="1"/>
</dbReference>
<dbReference type="InterPro" id="IPR025275">
    <property type="entry name" value="DUF4015"/>
</dbReference>
<organism evidence="3 4">
    <name type="scientific">Candidatus Magasanikbacteria bacterium CG_4_10_14_0_2_um_filter_37_12</name>
    <dbReference type="NCBI Taxonomy" id="1974637"/>
    <lineage>
        <taxon>Bacteria</taxon>
        <taxon>Candidatus Magasanikiibacteriota</taxon>
    </lineage>
</organism>
<feature type="non-terminal residue" evidence="3">
    <location>
        <position position="329"/>
    </location>
</feature>
<feature type="transmembrane region" description="Helical" evidence="1">
    <location>
        <begin position="7"/>
        <end position="28"/>
    </location>
</feature>
<dbReference type="EMBL" id="PFPK01000009">
    <property type="protein sequence ID" value="PIZ95548.1"/>
    <property type="molecule type" value="Genomic_DNA"/>
</dbReference>
<sequence length="329" mass="37446">MQNHPKLYIIILVGIATFFGIAVCWVWFDTVLIEEEMQFMSSVHTLPTNQLAVQLLRLKNQKQKPVKIEVKGLYLTAYSAGNSKTVDGILDLIDETELNAIVIDVKDYSGKVLYDSNVLLVGELGLENNRIGDTEALIKKLHEHKVYVIARQTVFQDPILAEKKPEWAMQSKVGGLWRDRKGLAWVDPTKQEVWEYNVEIAKEVIGFGFDEVQFDYVRFPSDGDMSQVVYTNGGQERYEVMRDFYHYLGEQLTAQPAWISLDMFGFVMERYDGMSIGQRLEDAVDAVDYISPMMYPSHYPVGHLGLKNPAASPGIVIENGMKKGIPYFE</sequence>
<dbReference type="PANTHER" id="PTHR43405:SF1">
    <property type="entry name" value="GLYCOSYL HYDROLASE DIGH"/>
    <property type="match status" value="1"/>
</dbReference>
<evidence type="ECO:0000256" key="1">
    <source>
        <dbReference type="SAM" id="Phobius"/>
    </source>
</evidence>
<evidence type="ECO:0000259" key="2">
    <source>
        <dbReference type="Pfam" id="PF13200"/>
    </source>
</evidence>
<feature type="domain" description="DUF4015" evidence="2">
    <location>
        <begin position="72"/>
        <end position="323"/>
    </location>
</feature>
<name>A0A2M7V9L5_9BACT</name>
<keyword evidence="1" id="KW-1133">Transmembrane helix</keyword>